<gene>
    <name evidence="4" type="ORF">OS493_000611</name>
</gene>
<reference evidence="4" key="1">
    <citation type="submission" date="2023-01" db="EMBL/GenBank/DDBJ databases">
        <title>Genome assembly of the deep-sea coral Lophelia pertusa.</title>
        <authorList>
            <person name="Herrera S."/>
            <person name="Cordes E."/>
        </authorList>
    </citation>
    <scope>NUCLEOTIDE SEQUENCE</scope>
    <source>
        <strain evidence="4">USNM1676648</strain>
        <tissue evidence="4">Polyp</tissue>
    </source>
</reference>
<dbReference type="InterPro" id="IPR005162">
    <property type="entry name" value="Retrotrans_gag_dom"/>
</dbReference>
<evidence type="ECO:0000259" key="3">
    <source>
        <dbReference type="Pfam" id="PF03732"/>
    </source>
</evidence>
<sequence>MKNTPKNTVDASVDCDLPFDESAIAPELRRGHTDPPSSLSLRVDVPGNSTDLVVRDISLDTSISGSPSTPPGETEDTPKEFPETGREKEAEETVLTTGGLRVPVITSPADIYKHFPRRVTENSDSSSEETSSSSSSESDDQRSDSNEESLHTATKNKENISAVDASLNTDNMQAQVLEELQAQVASLKDQLESQQERQRDFQRHTVNAFEPTPIPDTASSQRPAAFHGFDSEDINRWLDKVENYLKLRRINTDSPTALAELILLLAGPAEDFYYSLTEDKKDTFAELRDALRERFANENQHWILWQAVSTRQQGTVESLDTYLNDLSSKFRRLNIADADKMRYFVQGLRPEIRETVLLKHQRLFKKRKKWLGWRVL</sequence>
<dbReference type="Proteomes" id="UP001163046">
    <property type="component" value="Unassembled WGS sequence"/>
</dbReference>
<keyword evidence="5" id="KW-1185">Reference proteome</keyword>
<feature type="region of interest" description="Disordered" evidence="2">
    <location>
        <begin position="26"/>
        <end position="161"/>
    </location>
</feature>
<feature type="compositionally biased region" description="Low complexity" evidence="2">
    <location>
        <begin position="122"/>
        <end position="136"/>
    </location>
</feature>
<feature type="coiled-coil region" evidence="1">
    <location>
        <begin position="177"/>
        <end position="204"/>
    </location>
</feature>
<proteinExistence type="predicted"/>
<evidence type="ECO:0000256" key="2">
    <source>
        <dbReference type="SAM" id="MobiDB-lite"/>
    </source>
</evidence>
<name>A0A9X0A7J7_9CNID</name>
<dbReference type="AlphaFoldDB" id="A0A9X0A7J7"/>
<feature type="domain" description="Retrotransposon gag" evidence="3">
    <location>
        <begin position="264"/>
        <end position="350"/>
    </location>
</feature>
<accession>A0A9X0A7J7</accession>
<feature type="compositionally biased region" description="Basic and acidic residues" evidence="2">
    <location>
        <begin position="139"/>
        <end position="158"/>
    </location>
</feature>
<organism evidence="4 5">
    <name type="scientific">Desmophyllum pertusum</name>
    <dbReference type="NCBI Taxonomy" id="174260"/>
    <lineage>
        <taxon>Eukaryota</taxon>
        <taxon>Metazoa</taxon>
        <taxon>Cnidaria</taxon>
        <taxon>Anthozoa</taxon>
        <taxon>Hexacorallia</taxon>
        <taxon>Scleractinia</taxon>
        <taxon>Caryophylliina</taxon>
        <taxon>Caryophylliidae</taxon>
        <taxon>Desmophyllum</taxon>
    </lineage>
</organism>
<dbReference type="OrthoDB" id="6086417at2759"/>
<comment type="caution">
    <text evidence="4">The sequence shown here is derived from an EMBL/GenBank/DDBJ whole genome shotgun (WGS) entry which is preliminary data.</text>
</comment>
<evidence type="ECO:0000313" key="4">
    <source>
        <dbReference type="EMBL" id="KAJ7394777.1"/>
    </source>
</evidence>
<keyword evidence="1" id="KW-0175">Coiled coil</keyword>
<dbReference type="EMBL" id="MU825396">
    <property type="protein sequence ID" value="KAJ7394777.1"/>
    <property type="molecule type" value="Genomic_DNA"/>
</dbReference>
<evidence type="ECO:0000313" key="5">
    <source>
        <dbReference type="Proteomes" id="UP001163046"/>
    </source>
</evidence>
<protein>
    <recommendedName>
        <fullName evidence="3">Retrotransposon gag domain-containing protein</fullName>
    </recommendedName>
</protein>
<dbReference type="PANTHER" id="PTHR33194">
    <property type="entry name" value="ZINC KNUCKLE DOMAINCONTAINING PROTEIN"/>
    <property type="match status" value="1"/>
</dbReference>
<evidence type="ECO:0000256" key="1">
    <source>
        <dbReference type="SAM" id="Coils"/>
    </source>
</evidence>
<feature type="compositionally biased region" description="Basic and acidic residues" evidence="2">
    <location>
        <begin position="76"/>
        <end position="91"/>
    </location>
</feature>
<dbReference type="Pfam" id="PF03732">
    <property type="entry name" value="Retrotrans_gag"/>
    <property type="match status" value="1"/>
</dbReference>
<dbReference type="PANTHER" id="PTHR33194:SF4">
    <property type="entry name" value="CCHC-TYPE DOMAIN-CONTAINING PROTEIN"/>
    <property type="match status" value="1"/>
</dbReference>